<dbReference type="InterPro" id="IPR004341">
    <property type="entry name" value="CAT_RNA-bd_dom"/>
</dbReference>
<dbReference type="PANTHER" id="PTHR30185:SF15">
    <property type="entry name" value="CRYPTIC BETA-GLUCOSIDE BGL OPERON ANTITERMINATOR"/>
    <property type="match status" value="1"/>
</dbReference>
<organism evidence="3 4">
    <name type="scientific">Litchfieldia salsa</name>
    <dbReference type="NCBI Taxonomy" id="930152"/>
    <lineage>
        <taxon>Bacteria</taxon>
        <taxon>Bacillati</taxon>
        <taxon>Bacillota</taxon>
        <taxon>Bacilli</taxon>
        <taxon>Bacillales</taxon>
        <taxon>Bacillaceae</taxon>
        <taxon>Litchfieldia</taxon>
    </lineage>
</organism>
<dbReference type="AlphaFoldDB" id="A0A1H0VYQ7"/>
<evidence type="ECO:0000259" key="2">
    <source>
        <dbReference type="PROSITE" id="PS51372"/>
    </source>
</evidence>
<proteinExistence type="predicted"/>
<dbReference type="GO" id="GO:0006355">
    <property type="term" value="P:regulation of DNA-templated transcription"/>
    <property type="evidence" value="ECO:0007669"/>
    <property type="project" value="InterPro"/>
</dbReference>
<evidence type="ECO:0000313" key="3">
    <source>
        <dbReference type="EMBL" id="SDP83471.1"/>
    </source>
</evidence>
<reference evidence="4" key="1">
    <citation type="submission" date="2016-10" db="EMBL/GenBank/DDBJ databases">
        <authorList>
            <person name="Varghese N."/>
            <person name="Submissions S."/>
        </authorList>
    </citation>
    <scope>NUCLEOTIDE SEQUENCE [LARGE SCALE GENOMIC DNA]</scope>
    <source>
        <strain evidence="4">IBRC-M10078</strain>
    </source>
</reference>
<dbReference type="Proteomes" id="UP000199159">
    <property type="component" value="Unassembled WGS sequence"/>
</dbReference>
<dbReference type="Pfam" id="PF00874">
    <property type="entry name" value="PRD"/>
    <property type="match status" value="2"/>
</dbReference>
<dbReference type="PROSITE" id="PS51372">
    <property type="entry name" value="PRD_2"/>
    <property type="match status" value="2"/>
</dbReference>
<evidence type="ECO:0000313" key="4">
    <source>
        <dbReference type="Proteomes" id="UP000199159"/>
    </source>
</evidence>
<dbReference type="OrthoDB" id="9813552at2"/>
<dbReference type="SUPFAM" id="SSF50151">
    <property type="entry name" value="SacY-like RNA-binding domain"/>
    <property type="match status" value="1"/>
</dbReference>
<accession>A0A1H0VYQ7</accession>
<dbReference type="RefSeq" id="WP_090856248.1">
    <property type="nucleotide sequence ID" value="NZ_FNJU01000008.1"/>
</dbReference>
<dbReference type="InterPro" id="IPR036634">
    <property type="entry name" value="PRD_sf"/>
</dbReference>
<dbReference type="SUPFAM" id="SSF63520">
    <property type="entry name" value="PTS-regulatory domain, PRD"/>
    <property type="match status" value="2"/>
</dbReference>
<dbReference type="PANTHER" id="PTHR30185">
    <property type="entry name" value="CRYPTIC BETA-GLUCOSIDE BGL OPERON ANTITERMINATOR"/>
    <property type="match status" value="1"/>
</dbReference>
<evidence type="ECO:0000256" key="1">
    <source>
        <dbReference type="ARBA" id="ARBA00022737"/>
    </source>
</evidence>
<dbReference type="GO" id="GO:0003723">
    <property type="term" value="F:RNA binding"/>
    <property type="evidence" value="ECO:0007669"/>
    <property type="project" value="InterPro"/>
</dbReference>
<dbReference type="STRING" id="930152.SAMN05216565_10881"/>
<dbReference type="Gene3D" id="1.10.1790.10">
    <property type="entry name" value="PRD domain"/>
    <property type="match status" value="2"/>
</dbReference>
<sequence length="280" mass="32874">MKIKKILNNNTVVVNDRGEEKIVTGLGIAYQRKKNDPVPKTKIENIFVMKDRSKYEQFEEIVKTLPEEHIQVAEKIIAYTEKELDLSLNEHIHVALTDHLSFAFERLNDGMLIKNTLLNEIKILYPKEFQIGLWAKEFIKEKLDIEIPEDEVGYIALHIHTAKMNAGDMQRTLDITTMIVDMIEIIEACFNIEIPVETVSYERLVTHLRFAVQRSEFGESFLDLEPEMIQIIKEKYQEAYSCARKVGQFVKREYEFELPEMELVYITMQIQRIYDRLVLA</sequence>
<dbReference type="SMART" id="SM01061">
    <property type="entry name" value="CAT_RBD"/>
    <property type="match status" value="1"/>
</dbReference>
<dbReference type="InterPro" id="IPR011608">
    <property type="entry name" value="PRD"/>
</dbReference>
<dbReference type="InterPro" id="IPR036650">
    <property type="entry name" value="CAT_RNA-bd_dom_sf"/>
</dbReference>
<protein>
    <submittedName>
        <fullName evidence="3">Transcriptional antiterminator, BglG family</fullName>
    </submittedName>
</protein>
<dbReference type="Pfam" id="PF03123">
    <property type="entry name" value="CAT_RBD"/>
    <property type="match status" value="1"/>
</dbReference>
<feature type="domain" description="PRD" evidence="2">
    <location>
        <begin position="170"/>
        <end position="280"/>
    </location>
</feature>
<gene>
    <name evidence="3" type="ORF">SAMN05216565_10881</name>
</gene>
<name>A0A1H0VYQ7_9BACI</name>
<dbReference type="EMBL" id="FNJU01000008">
    <property type="protein sequence ID" value="SDP83471.1"/>
    <property type="molecule type" value="Genomic_DNA"/>
</dbReference>
<feature type="domain" description="PRD" evidence="2">
    <location>
        <begin position="64"/>
        <end position="169"/>
    </location>
</feature>
<dbReference type="Gene3D" id="2.30.24.10">
    <property type="entry name" value="CAT RNA-binding domain"/>
    <property type="match status" value="1"/>
</dbReference>
<dbReference type="InterPro" id="IPR050661">
    <property type="entry name" value="BglG_antiterminators"/>
</dbReference>
<keyword evidence="1" id="KW-0677">Repeat</keyword>
<keyword evidence="4" id="KW-1185">Reference proteome</keyword>